<evidence type="ECO:0000313" key="6">
    <source>
        <dbReference type="EMBL" id="CAF0746488.1"/>
    </source>
</evidence>
<dbReference type="EMBL" id="CAJNOE010000004">
    <property type="protein sequence ID" value="CAF0715981.1"/>
    <property type="molecule type" value="Genomic_DNA"/>
</dbReference>
<evidence type="ECO:0000313" key="10">
    <source>
        <dbReference type="EMBL" id="CAF3501672.1"/>
    </source>
</evidence>
<dbReference type="EMBL" id="CAJNOM010000004">
    <property type="protein sequence ID" value="CAF0751502.1"/>
    <property type="molecule type" value="Genomic_DNA"/>
</dbReference>
<dbReference type="Proteomes" id="UP000663877">
    <property type="component" value="Unassembled WGS sequence"/>
</dbReference>
<evidence type="ECO:0000313" key="8">
    <source>
        <dbReference type="EMBL" id="CAF3476467.1"/>
    </source>
</evidence>
<keyword evidence="11" id="KW-1185">Reference proteome</keyword>
<evidence type="ECO:0000313" key="3">
    <source>
        <dbReference type="EMBL" id="CAF0721218.1"/>
    </source>
</evidence>
<dbReference type="Proteomes" id="UP000663891">
    <property type="component" value="Unassembled WGS sequence"/>
</dbReference>
<dbReference type="EMBL" id="CAJNOM010000001">
    <property type="protein sequence ID" value="CAF0733049.1"/>
    <property type="molecule type" value="Genomic_DNA"/>
</dbReference>
<dbReference type="Proteomes" id="UP000663881">
    <property type="component" value="Unassembled WGS sequence"/>
</dbReference>
<dbReference type="Proteomes" id="UP000663868">
    <property type="component" value="Unassembled WGS sequence"/>
</dbReference>
<evidence type="ECO:0000313" key="9">
    <source>
        <dbReference type="EMBL" id="CAF3479808.1"/>
    </source>
</evidence>
<dbReference type="AlphaFoldDB" id="A0A818FX56"/>
<dbReference type="Proteomes" id="UP000663832">
    <property type="component" value="Unassembled WGS sequence"/>
</dbReference>
<gene>
    <name evidence="5" type="ORF">BJG266_LOCUS1880</name>
    <name evidence="2" type="ORF">IZO911_LOCUS1065</name>
    <name evidence="3" type="ORF">JYZ213_LOCUS312</name>
    <name evidence="10" type="ORF">KXQ929_LOCUS104</name>
    <name evidence="8" type="ORF">OKA104_LOCUS65</name>
    <name evidence="9" type="ORF">OXD698_LOCUS71</name>
    <name evidence="7" type="ORF">QVE165_LOCUS1528</name>
    <name evidence="4" type="ORF">QVE165_LOCUS420</name>
    <name evidence="6" type="ORF">VCS650_LOCUS986</name>
</gene>
<accession>A0A818FX56</accession>
<sequence length="189" mass="21305">MTVFQSRPTRYLIQEKHLSLDNRFTITDDAGNIHYKVHSLFFAMGDKLIISDANGNELMKIRQDSLHFHLTYKLISTHSGATARQIASIKRTGPLWQHKLEIDSSNGKYILQKQGGVSSDDFTLTKDDVTIAVVARDASPMKNLYWVDIIDSKEQDHTFILAIVIVLSCAQRLPVNPISKPQVNAPKTD</sequence>
<name>A0A818FX56_9BILA</name>
<dbReference type="Proteomes" id="UP000663845">
    <property type="component" value="Unassembled WGS sequence"/>
</dbReference>
<dbReference type="EMBL" id="CAJNON010000004">
    <property type="protein sequence ID" value="CAF0746488.1"/>
    <property type="molecule type" value="Genomic_DNA"/>
</dbReference>
<dbReference type="EMBL" id="CAJNOI010000004">
    <property type="protein sequence ID" value="CAF0741519.1"/>
    <property type="molecule type" value="Genomic_DNA"/>
</dbReference>
<organism evidence="9 12">
    <name type="scientific">Adineta steineri</name>
    <dbReference type="NCBI Taxonomy" id="433720"/>
    <lineage>
        <taxon>Eukaryota</taxon>
        <taxon>Metazoa</taxon>
        <taxon>Spiralia</taxon>
        <taxon>Gnathifera</taxon>
        <taxon>Rotifera</taxon>
        <taxon>Eurotatoria</taxon>
        <taxon>Bdelloidea</taxon>
        <taxon>Adinetida</taxon>
        <taxon>Adinetidae</taxon>
        <taxon>Adineta</taxon>
    </lineage>
</organism>
<dbReference type="EMBL" id="CAJOAZ010000001">
    <property type="protein sequence ID" value="CAF3479808.1"/>
    <property type="molecule type" value="Genomic_DNA"/>
</dbReference>
<dbReference type="InterPro" id="IPR038595">
    <property type="entry name" value="LOR_sf"/>
</dbReference>
<dbReference type="Pfam" id="PF04525">
    <property type="entry name" value="LOR"/>
    <property type="match status" value="1"/>
</dbReference>
<dbReference type="EMBL" id="CAJNOG010000001">
    <property type="protein sequence ID" value="CAF0721218.1"/>
    <property type="molecule type" value="Genomic_DNA"/>
</dbReference>
<dbReference type="Proteomes" id="UP000663860">
    <property type="component" value="Unassembled WGS sequence"/>
</dbReference>
<evidence type="ECO:0000313" key="11">
    <source>
        <dbReference type="Proteomes" id="UP000663832"/>
    </source>
</evidence>
<proteinExistence type="inferred from homology"/>
<dbReference type="EMBL" id="CAJOAY010000001">
    <property type="protein sequence ID" value="CAF3476467.1"/>
    <property type="molecule type" value="Genomic_DNA"/>
</dbReference>
<dbReference type="InterPro" id="IPR007612">
    <property type="entry name" value="LOR"/>
</dbReference>
<evidence type="ECO:0000256" key="1">
    <source>
        <dbReference type="ARBA" id="ARBA00005437"/>
    </source>
</evidence>
<dbReference type="Gene3D" id="2.40.160.200">
    <property type="entry name" value="LURP1-related"/>
    <property type="match status" value="1"/>
</dbReference>
<dbReference type="InterPro" id="IPR025659">
    <property type="entry name" value="Tubby-like_C"/>
</dbReference>
<evidence type="ECO:0000313" key="7">
    <source>
        <dbReference type="EMBL" id="CAF0751502.1"/>
    </source>
</evidence>
<comment type="caution">
    <text evidence="9">The sequence shown here is derived from an EMBL/GenBank/DDBJ whole genome shotgun (WGS) entry which is preliminary data.</text>
</comment>
<evidence type="ECO:0000313" key="5">
    <source>
        <dbReference type="EMBL" id="CAF0741519.1"/>
    </source>
</evidence>
<reference evidence="9" key="1">
    <citation type="submission" date="2021-02" db="EMBL/GenBank/DDBJ databases">
        <authorList>
            <person name="Nowell W R."/>
        </authorList>
    </citation>
    <scope>NUCLEOTIDE SEQUENCE</scope>
</reference>
<evidence type="ECO:0000313" key="2">
    <source>
        <dbReference type="EMBL" id="CAF0715981.1"/>
    </source>
</evidence>
<comment type="similarity">
    <text evidence="1">Belongs to the LOR family.</text>
</comment>
<protein>
    <submittedName>
        <fullName evidence="9">Uncharacterized protein</fullName>
    </submittedName>
</protein>
<evidence type="ECO:0000313" key="12">
    <source>
        <dbReference type="Proteomes" id="UP000663844"/>
    </source>
</evidence>
<evidence type="ECO:0000313" key="4">
    <source>
        <dbReference type="EMBL" id="CAF0733049.1"/>
    </source>
</evidence>
<dbReference type="EMBL" id="CAJOBB010000002">
    <property type="protein sequence ID" value="CAF3501672.1"/>
    <property type="molecule type" value="Genomic_DNA"/>
</dbReference>
<dbReference type="Proteomes" id="UP000663844">
    <property type="component" value="Unassembled WGS sequence"/>
</dbReference>
<dbReference type="OrthoDB" id="9998673at2759"/>
<dbReference type="SUPFAM" id="SSF54518">
    <property type="entry name" value="Tubby C-terminal domain-like"/>
    <property type="match status" value="1"/>
</dbReference>